<accession>A0A9Q0G7Q5</accession>
<dbReference type="PANTHER" id="PTHR31305">
    <property type="entry name" value="SNARE-ASSOCIATED PROTEIN SNAPIN"/>
    <property type="match status" value="1"/>
</dbReference>
<protein>
    <recommendedName>
        <fullName evidence="3">Biogenesis of lysosome-related organelles complex 1 subunit 7</fullName>
    </recommendedName>
</protein>
<dbReference type="GO" id="GO:0099078">
    <property type="term" value="C:BORC complex"/>
    <property type="evidence" value="ECO:0007669"/>
    <property type="project" value="TreeGrafter"/>
</dbReference>
<sequence>MVQIGSRREEGEGEEEGGDWSGGGESEKGNEDNNKDYCPQSVTVNNKNKNKGDDDDDAVGKGLCRMVSSVIVDFDSRAEETLRSQHLLNSALQRLTGELDQLLEDAPLPFIMQHAAKISSVGKRVCSLNTLLKSIQHRIDKIDRLLTLGLLQGLSFFFLPSFLPSFLLLSLLFPSSASN</sequence>
<gene>
    <name evidence="6" type="ORF">Tsubulata_007708</name>
</gene>
<dbReference type="GO" id="GO:0000149">
    <property type="term" value="F:SNARE binding"/>
    <property type="evidence" value="ECO:0007669"/>
    <property type="project" value="TreeGrafter"/>
</dbReference>
<keyword evidence="5" id="KW-0812">Transmembrane</keyword>
<dbReference type="InterPro" id="IPR017246">
    <property type="entry name" value="Snapin"/>
</dbReference>
<dbReference type="GO" id="GO:0008333">
    <property type="term" value="P:endosome to lysosome transport"/>
    <property type="evidence" value="ECO:0007669"/>
    <property type="project" value="TreeGrafter"/>
</dbReference>
<dbReference type="PANTHER" id="PTHR31305:SF2">
    <property type="entry name" value="SNARE-ASSOCIATED PROTEIN SNAPIN"/>
    <property type="match status" value="1"/>
</dbReference>
<dbReference type="EMBL" id="JAKUCV010001882">
    <property type="protein sequence ID" value="KAJ4844718.1"/>
    <property type="molecule type" value="Genomic_DNA"/>
</dbReference>
<name>A0A9Q0G7Q5_9ROSI</name>
<dbReference type="GO" id="GO:0032418">
    <property type="term" value="P:lysosome localization"/>
    <property type="evidence" value="ECO:0007669"/>
    <property type="project" value="TreeGrafter"/>
</dbReference>
<dbReference type="Pfam" id="PF14712">
    <property type="entry name" value="Snapin_Pallidin"/>
    <property type="match status" value="1"/>
</dbReference>
<keyword evidence="7" id="KW-1185">Reference proteome</keyword>
<comment type="similarity">
    <text evidence="1">Belongs to the SNAPIN family.</text>
</comment>
<dbReference type="GO" id="GO:0006886">
    <property type="term" value="P:intracellular protein transport"/>
    <property type="evidence" value="ECO:0007669"/>
    <property type="project" value="InterPro"/>
</dbReference>
<evidence type="ECO:0000256" key="2">
    <source>
        <dbReference type="ARBA" id="ARBA00023054"/>
    </source>
</evidence>
<evidence type="ECO:0000313" key="7">
    <source>
        <dbReference type="Proteomes" id="UP001141552"/>
    </source>
</evidence>
<reference evidence="6" key="2">
    <citation type="journal article" date="2023" name="Plants (Basel)">
        <title>Annotation of the Turnera subulata (Passifloraceae) Draft Genome Reveals the S-Locus Evolved after the Divergence of Turneroideae from Passifloroideae in a Stepwise Manner.</title>
        <authorList>
            <person name="Henning P.M."/>
            <person name="Roalson E.H."/>
            <person name="Mir W."/>
            <person name="McCubbin A.G."/>
            <person name="Shore J.S."/>
        </authorList>
    </citation>
    <scope>NUCLEOTIDE SEQUENCE</scope>
    <source>
        <strain evidence="6">F60SS</strain>
    </source>
</reference>
<organism evidence="6 7">
    <name type="scientific">Turnera subulata</name>
    <dbReference type="NCBI Taxonomy" id="218843"/>
    <lineage>
        <taxon>Eukaryota</taxon>
        <taxon>Viridiplantae</taxon>
        <taxon>Streptophyta</taxon>
        <taxon>Embryophyta</taxon>
        <taxon>Tracheophyta</taxon>
        <taxon>Spermatophyta</taxon>
        <taxon>Magnoliopsida</taxon>
        <taxon>eudicotyledons</taxon>
        <taxon>Gunneridae</taxon>
        <taxon>Pentapetalae</taxon>
        <taxon>rosids</taxon>
        <taxon>fabids</taxon>
        <taxon>Malpighiales</taxon>
        <taxon>Passifloraceae</taxon>
        <taxon>Turnera</taxon>
    </lineage>
</organism>
<dbReference type="GO" id="GO:0031083">
    <property type="term" value="C:BLOC-1 complex"/>
    <property type="evidence" value="ECO:0007669"/>
    <property type="project" value="InterPro"/>
</dbReference>
<feature type="compositionally biased region" description="Basic and acidic residues" evidence="4">
    <location>
        <begin position="25"/>
        <end position="35"/>
    </location>
</feature>
<feature type="compositionally biased region" description="Basic and acidic residues" evidence="4">
    <location>
        <begin position="1"/>
        <end position="10"/>
    </location>
</feature>
<evidence type="ECO:0000313" key="6">
    <source>
        <dbReference type="EMBL" id="KAJ4844718.1"/>
    </source>
</evidence>
<comment type="caution">
    <text evidence="6">The sequence shown here is derived from an EMBL/GenBank/DDBJ whole genome shotgun (WGS) entry which is preliminary data.</text>
</comment>
<evidence type="ECO:0000256" key="5">
    <source>
        <dbReference type="SAM" id="Phobius"/>
    </source>
</evidence>
<evidence type="ECO:0000256" key="4">
    <source>
        <dbReference type="SAM" id="MobiDB-lite"/>
    </source>
</evidence>
<dbReference type="Proteomes" id="UP001141552">
    <property type="component" value="Unassembled WGS sequence"/>
</dbReference>
<feature type="transmembrane region" description="Helical" evidence="5">
    <location>
        <begin position="145"/>
        <end position="173"/>
    </location>
</feature>
<keyword evidence="5" id="KW-0472">Membrane</keyword>
<feature type="region of interest" description="Disordered" evidence="4">
    <location>
        <begin position="1"/>
        <end position="58"/>
    </location>
</feature>
<dbReference type="OrthoDB" id="5399166at2759"/>
<dbReference type="AlphaFoldDB" id="A0A9Q0G7Q5"/>
<proteinExistence type="inferred from homology"/>
<keyword evidence="5" id="KW-1133">Transmembrane helix</keyword>
<evidence type="ECO:0000256" key="1">
    <source>
        <dbReference type="ARBA" id="ARBA00006111"/>
    </source>
</evidence>
<dbReference type="GO" id="GO:0007040">
    <property type="term" value="P:lysosome organization"/>
    <property type="evidence" value="ECO:0007669"/>
    <property type="project" value="TreeGrafter"/>
</dbReference>
<evidence type="ECO:0000256" key="3">
    <source>
        <dbReference type="ARBA" id="ARBA00033330"/>
    </source>
</evidence>
<reference evidence="6" key="1">
    <citation type="submission" date="2022-02" db="EMBL/GenBank/DDBJ databases">
        <authorList>
            <person name="Henning P.M."/>
            <person name="McCubbin A.G."/>
            <person name="Shore J.S."/>
        </authorList>
    </citation>
    <scope>NUCLEOTIDE SEQUENCE</scope>
    <source>
        <strain evidence="6">F60SS</strain>
        <tissue evidence="6">Leaves</tissue>
    </source>
</reference>
<dbReference type="InterPro" id="IPR028119">
    <property type="entry name" value="Snapin/Pallidin/Snn1"/>
</dbReference>
<keyword evidence="2" id="KW-0175">Coiled coil</keyword>